<keyword evidence="1" id="KW-0812">Transmembrane</keyword>
<protein>
    <recommendedName>
        <fullName evidence="4">Holin-X, holin superfamily III</fullName>
    </recommendedName>
</protein>
<evidence type="ECO:0008006" key="4">
    <source>
        <dbReference type="Google" id="ProtNLM"/>
    </source>
</evidence>
<keyword evidence="1" id="KW-1133">Transmembrane helix</keyword>
<gene>
    <name evidence="2" type="ORF">ABR75_02635</name>
</gene>
<dbReference type="AlphaFoldDB" id="A0A0R2QH68"/>
<comment type="caution">
    <text evidence="2">The sequence shown here is derived from an EMBL/GenBank/DDBJ whole genome shotgun (WGS) entry which is preliminary data.</text>
</comment>
<proteinExistence type="predicted"/>
<evidence type="ECO:0000313" key="3">
    <source>
        <dbReference type="Proteomes" id="UP000051017"/>
    </source>
</evidence>
<dbReference type="Proteomes" id="UP000051017">
    <property type="component" value="Unassembled WGS sequence"/>
</dbReference>
<name>A0A0R2QH68_9ACTN</name>
<evidence type="ECO:0000256" key="1">
    <source>
        <dbReference type="SAM" id="Phobius"/>
    </source>
</evidence>
<sequence length="106" mass="11866">MPSNPFTDPQWASRTVDVIDRLVSFVRDRTTRPAVTIVRALIFGSMAIVGAIFVVIVLVIGGIRASHSLLDIWWSRDTAVWASYLIIGGVFCVIGMLLMRRRHPQD</sequence>
<feature type="transmembrane region" description="Helical" evidence="1">
    <location>
        <begin position="37"/>
        <end position="61"/>
    </location>
</feature>
<accession>A0A0R2QH68</accession>
<dbReference type="EMBL" id="LIBJ01000086">
    <property type="protein sequence ID" value="KRO48459.1"/>
    <property type="molecule type" value="Genomic_DNA"/>
</dbReference>
<reference evidence="2 3" key="1">
    <citation type="submission" date="2015-10" db="EMBL/GenBank/DDBJ databases">
        <title>Metagenome-Assembled Genomes uncover a global brackish microbiome.</title>
        <authorList>
            <person name="Hugerth L.W."/>
            <person name="Larsson J."/>
            <person name="Alneberg J."/>
            <person name="Lindh M.V."/>
            <person name="Legrand C."/>
            <person name="Pinhassi J."/>
            <person name="Andersson A.F."/>
        </authorList>
    </citation>
    <scope>NUCLEOTIDE SEQUENCE [LARGE SCALE GENOMIC DNA]</scope>
    <source>
        <strain evidence="2">BACL6 MAG-120924-bin43</strain>
    </source>
</reference>
<feature type="transmembrane region" description="Helical" evidence="1">
    <location>
        <begin position="81"/>
        <end position="99"/>
    </location>
</feature>
<evidence type="ECO:0000313" key="2">
    <source>
        <dbReference type="EMBL" id="KRO48459.1"/>
    </source>
</evidence>
<keyword evidence="1" id="KW-0472">Membrane</keyword>
<organism evidence="2 3">
    <name type="scientific">Acidimicrobiia bacterium BACL6 MAG-120924-bin43</name>
    <dbReference type="NCBI Taxonomy" id="1655583"/>
    <lineage>
        <taxon>Bacteria</taxon>
        <taxon>Bacillati</taxon>
        <taxon>Actinomycetota</taxon>
        <taxon>Acidimicrobiia</taxon>
        <taxon>acIV cluster</taxon>
    </lineage>
</organism>